<evidence type="ECO:0000313" key="2">
    <source>
        <dbReference type="EMBL" id="KAJ6978704.1"/>
    </source>
</evidence>
<proteinExistence type="predicted"/>
<evidence type="ECO:0000313" key="3">
    <source>
        <dbReference type="Proteomes" id="UP001164929"/>
    </source>
</evidence>
<accession>A0AAD6M5A8</accession>
<sequence length="49" mass="5701">MCLLRSFGEVLVLMIKACLGNIFLMVLRLVLRDWIWTMLMSSIVIAHSY</sequence>
<name>A0AAD6M5A8_9ROSI</name>
<keyword evidence="1" id="KW-0812">Transmembrane</keyword>
<comment type="caution">
    <text evidence="2">The sequence shown here is derived from an EMBL/GenBank/DDBJ whole genome shotgun (WGS) entry which is preliminary data.</text>
</comment>
<protein>
    <submittedName>
        <fullName evidence="2">Uncharacterized protein</fullName>
    </submittedName>
</protein>
<reference evidence="2" key="1">
    <citation type="journal article" date="2023" name="Mol. Ecol. Resour.">
        <title>Chromosome-level genome assembly of a triploid poplar Populus alba 'Berolinensis'.</title>
        <authorList>
            <person name="Chen S."/>
            <person name="Yu Y."/>
            <person name="Wang X."/>
            <person name="Wang S."/>
            <person name="Zhang T."/>
            <person name="Zhou Y."/>
            <person name="He R."/>
            <person name="Meng N."/>
            <person name="Wang Y."/>
            <person name="Liu W."/>
            <person name="Liu Z."/>
            <person name="Liu J."/>
            <person name="Guo Q."/>
            <person name="Huang H."/>
            <person name="Sederoff R.R."/>
            <person name="Wang G."/>
            <person name="Qu G."/>
            <person name="Chen S."/>
        </authorList>
    </citation>
    <scope>NUCLEOTIDE SEQUENCE</scope>
    <source>
        <strain evidence="2">SC-2020</strain>
    </source>
</reference>
<evidence type="ECO:0000256" key="1">
    <source>
        <dbReference type="SAM" id="Phobius"/>
    </source>
</evidence>
<dbReference type="EMBL" id="JAQIZT010000011">
    <property type="protein sequence ID" value="KAJ6978704.1"/>
    <property type="molecule type" value="Genomic_DNA"/>
</dbReference>
<feature type="transmembrane region" description="Helical" evidence="1">
    <location>
        <begin position="12"/>
        <end position="31"/>
    </location>
</feature>
<keyword evidence="3" id="KW-1185">Reference proteome</keyword>
<gene>
    <name evidence="2" type="ORF">NC653_026992</name>
</gene>
<organism evidence="2 3">
    <name type="scientific">Populus alba x Populus x berolinensis</name>
    <dbReference type="NCBI Taxonomy" id="444605"/>
    <lineage>
        <taxon>Eukaryota</taxon>
        <taxon>Viridiplantae</taxon>
        <taxon>Streptophyta</taxon>
        <taxon>Embryophyta</taxon>
        <taxon>Tracheophyta</taxon>
        <taxon>Spermatophyta</taxon>
        <taxon>Magnoliopsida</taxon>
        <taxon>eudicotyledons</taxon>
        <taxon>Gunneridae</taxon>
        <taxon>Pentapetalae</taxon>
        <taxon>rosids</taxon>
        <taxon>fabids</taxon>
        <taxon>Malpighiales</taxon>
        <taxon>Salicaceae</taxon>
        <taxon>Saliceae</taxon>
        <taxon>Populus</taxon>
    </lineage>
</organism>
<dbReference type="AlphaFoldDB" id="A0AAD6M5A8"/>
<keyword evidence="1" id="KW-1133">Transmembrane helix</keyword>
<dbReference type="Proteomes" id="UP001164929">
    <property type="component" value="Chromosome 11"/>
</dbReference>
<keyword evidence="1" id="KW-0472">Membrane</keyword>